<organism evidence="4 5">
    <name type="scientific">Kineococcus halophytocola</name>
    <dbReference type="NCBI Taxonomy" id="3234027"/>
    <lineage>
        <taxon>Bacteria</taxon>
        <taxon>Bacillati</taxon>
        <taxon>Actinomycetota</taxon>
        <taxon>Actinomycetes</taxon>
        <taxon>Kineosporiales</taxon>
        <taxon>Kineosporiaceae</taxon>
        <taxon>Kineococcus</taxon>
    </lineage>
</organism>
<keyword evidence="2" id="KW-0472">Membrane</keyword>
<evidence type="ECO:0000256" key="2">
    <source>
        <dbReference type="SAM" id="Phobius"/>
    </source>
</evidence>
<feature type="region of interest" description="Disordered" evidence="1">
    <location>
        <begin position="1"/>
        <end position="22"/>
    </location>
</feature>
<sequence>MRAPTPAPAPASGPAPGRAPGRARRWAAPALAPVLALGLLLGAAACTGGGADSAGSTGGPAAETAGTAGGGSAAQAGAAAQDQAGVDVAAPGRAVVSTATLAVRVPDVPAAVRAATARTTAVGGIVAASRSGGADGVETAHLTLRVPAPAYPGVLDDLAGLGRETDRTTTSTDVTAEVADVDSRVTSARAVLDTFRSRLPQATTIPDVLAVEGEIARREADLEALQARQRVLADQTALATVDVDLTRDAPPATATTGPGFLAGLAAGWDALGGAVRLAALVAGVLLPFLVPAAVVGLPLWWLVRRRRARSAQDPASTAP</sequence>
<feature type="region of interest" description="Disordered" evidence="1">
    <location>
        <begin position="50"/>
        <end position="73"/>
    </location>
</feature>
<feature type="compositionally biased region" description="Pro residues" evidence="1">
    <location>
        <begin position="1"/>
        <end position="13"/>
    </location>
</feature>
<evidence type="ECO:0000313" key="4">
    <source>
        <dbReference type="EMBL" id="MEZ0164243.1"/>
    </source>
</evidence>
<gene>
    <name evidence="4" type="ORF">AB2L27_05610</name>
</gene>
<reference evidence="4 5" key="1">
    <citation type="submission" date="2024-07" db="EMBL/GenBank/DDBJ databases">
        <authorList>
            <person name="Thanompreechachai J."/>
            <person name="Duangmal K."/>
        </authorList>
    </citation>
    <scope>NUCLEOTIDE SEQUENCE [LARGE SCALE GENOMIC DNA]</scope>
    <source>
        <strain evidence="4 5">LSe6-4</strain>
    </source>
</reference>
<evidence type="ECO:0000256" key="1">
    <source>
        <dbReference type="SAM" id="MobiDB-lite"/>
    </source>
</evidence>
<feature type="domain" description="DUF4349" evidence="3">
    <location>
        <begin position="93"/>
        <end position="300"/>
    </location>
</feature>
<evidence type="ECO:0000313" key="5">
    <source>
        <dbReference type="Proteomes" id="UP001565927"/>
    </source>
</evidence>
<feature type="transmembrane region" description="Helical" evidence="2">
    <location>
        <begin position="277"/>
        <end position="303"/>
    </location>
</feature>
<evidence type="ECO:0000259" key="3">
    <source>
        <dbReference type="Pfam" id="PF14257"/>
    </source>
</evidence>
<keyword evidence="5" id="KW-1185">Reference proteome</keyword>
<dbReference type="InterPro" id="IPR025645">
    <property type="entry name" value="DUF4349"/>
</dbReference>
<dbReference type="Proteomes" id="UP001565927">
    <property type="component" value="Unassembled WGS sequence"/>
</dbReference>
<dbReference type="Pfam" id="PF14257">
    <property type="entry name" value="DUF4349"/>
    <property type="match status" value="1"/>
</dbReference>
<dbReference type="RefSeq" id="WP_370440490.1">
    <property type="nucleotide sequence ID" value="NZ_JBGFTU010000005.1"/>
</dbReference>
<dbReference type="EMBL" id="JBGFTU010000005">
    <property type="protein sequence ID" value="MEZ0164243.1"/>
    <property type="molecule type" value="Genomic_DNA"/>
</dbReference>
<proteinExistence type="predicted"/>
<keyword evidence="2" id="KW-1133">Transmembrane helix</keyword>
<name>A0ABV4GY51_9ACTN</name>
<comment type="caution">
    <text evidence="4">The sequence shown here is derived from an EMBL/GenBank/DDBJ whole genome shotgun (WGS) entry which is preliminary data.</text>
</comment>
<accession>A0ABV4GY51</accession>
<keyword evidence="2" id="KW-0812">Transmembrane</keyword>
<protein>
    <submittedName>
        <fullName evidence="4">DUF4349 domain-containing protein</fullName>
    </submittedName>
</protein>